<keyword evidence="3" id="KW-0732">Signal</keyword>
<dbReference type="CDD" id="cd19941">
    <property type="entry name" value="TIL"/>
    <property type="match status" value="1"/>
</dbReference>
<protein>
    <recommendedName>
        <fullName evidence="4">TIL domain-containing protein</fullName>
    </recommendedName>
</protein>
<evidence type="ECO:0000313" key="6">
    <source>
        <dbReference type="Proteomes" id="UP001159042"/>
    </source>
</evidence>
<sequence>MKLIVFCVVLFALTFSDGKADDVCEDPNAMYKSCGTACPVTCQKRQVGVCIEVCLKGCFCKPPFILDEVSGRCVRSSDCPPCSA</sequence>
<keyword evidence="2" id="KW-1015">Disulfide bond</keyword>
<dbReference type="Proteomes" id="UP001159042">
    <property type="component" value="Unassembled WGS sequence"/>
</dbReference>
<feature type="signal peptide" evidence="3">
    <location>
        <begin position="1"/>
        <end position="20"/>
    </location>
</feature>
<dbReference type="InterPro" id="IPR002919">
    <property type="entry name" value="TIL_dom"/>
</dbReference>
<keyword evidence="1" id="KW-0646">Protease inhibitor</keyword>
<evidence type="ECO:0000256" key="3">
    <source>
        <dbReference type="SAM" id="SignalP"/>
    </source>
</evidence>
<comment type="caution">
    <text evidence="5">The sequence shown here is derived from an EMBL/GenBank/DDBJ whole genome shotgun (WGS) entry which is preliminary data.</text>
</comment>
<dbReference type="PANTHER" id="PTHR23259">
    <property type="entry name" value="RIDDLE"/>
    <property type="match status" value="1"/>
</dbReference>
<dbReference type="GO" id="GO:0030414">
    <property type="term" value="F:peptidase inhibitor activity"/>
    <property type="evidence" value="ECO:0007669"/>
    <property type="project" value="UniProtKB-KW"/>
</dbReference>
<dbReference type="InterPro" id="IPR036084">
    <property type="entry name" value="Ser_inhib-like_sf"/>
</dbReference>
<dbReference type="Gene3D" id="2.10.25.10">
    <property type="entry name" value="Laminin"/>
    <property type="match status" value="1"/>
</dbReference>
<dbReference type="EMBL" id="JANEYG010000002">
    <property type="protein sequence ID" value="KAJ8924646.1"/>
    <property type="molecule type" value="Genomic_DNA"/>
</dbReference>
<evidence type="ECO:0000313" key="5">
    <source>
        <dbReference type="EMBL" id="KAJ8924646.1"/>
    </source>
</evidence>
<accession>A0AAV8WDX2</accession>
<evidence type="ECO:0000256" key="1">
    <source>
        <dbReference type="ARBA" id="ARBA00022690"/>
    </source>
</evidence>
<dbReference type="Pfam" id="PF01826">
    <property type="entry name" value="TIL"/>
    <property type="match status" value="1"/>
</dbReference>
<evidence type="ECO:0000256" key="2">
    <source>
        <dbReference type="ARBA" id="ARBA00023157"/>
    </source>
</evidence>
<keyword evidence="6" id="KW-1185">Reference proteome</keyword>
<proteinExistence type="predicted"/>
<organism evidence="5 6">
    <name type="scientific">Exocentrus adspersus</name>
    <dbReference type="NCBI Taxonomy" id="1586481"/>
    <lineage>
        <taxon>Eukaryota</taxon>
        <taxon>Metazoa</taxon>
        <taxon>Ecdysozoa</taxon>
        <taxon>Arthropoda</taxon>
        <taxon>Hexapoda</taxon>
        <taxon>Insecta</taxon>
        <taxon>Pterygota</taxon>
        <taxon>Neoptera</taxon>
        <taxon>Endopterygota</taxon>
        <taxon>Coleoptera</taxon>
        <taxon>Polyphaga</taxon>
        <taxon>Cucujiformia</taxon>
        <taxon>Chrysomeloidea</taxon>
        <taxon>Cerambycidae</taxon>
        <taxon>Lamiinae</taxon>
        <taxon>Acanthocinini</taxon>
        <taxon>Exocentrus</taxon>
    </lineage>
</organism>
<feature type="domain" description="TIL" evidence="4">
    <location>
        <begin position="26"/>
        <end position="79"/>
    </location>
</feature>
<feature type="chain" id="PRO_5043619893" description="TIL domain-containing protein" evidence="3">
    <location>
        <begin position="21"/>
        <end position="84"/>
    </location>
</feature>
<gene>
    <name evidence="5" type="ORF">NQ315_000797</name>
</gene>
<dbReference type="PANTHER" id="PTHR23259:SF70">
    <property type="entry name" value="ACCESSORY GLAND PROTEIN ACP62F-RELATED"/>
    <property type="match status" value="1"/>
</dbReference>
<reference evidence="5 6" key="1">
    <citation type="journal article" date="2023" name="Insect Mol. Biol.">
        <title>Genome sequencing provides insights into the evolution of gene families encoding plant cell wall-degrading enzymes in longhorned beetles.</title>
        <authorList>
            <person name="Shin N.R."/>
            <person name="Okamura Y."/>
            <person name="Kirsch R."/>
            <person name="Pauchet Y."/>
        </authorList>
    </citation>
    <scope>NUCLEOTIDE SEQUENCE [LARGE SCALE GENOMIC DNA]</scope>
    <source>
        <strain evidence="5">EAD_L_NR</strain>
    </source>
</reference>
<dbReference type="InterPro" id="IPR051368">
    <property type="entry name" value="SerProtInhib-TIL_Domain"/>
</dbReference>
<name>A0AAV8WDX2_9CUCU</name>
<evidence type="ECO:0000259" key="4">
    <source>
        <dbReference type="Pfam" id="PF01826"/>
    </source>
</evidence>
<dbReference type="AlphaFoldDB" id="A0AAV8WDX2"/>
<dbReference type="SUPFAM" id="SSF57567">
    <property type="entry name" value="Serine protease inhibitors"/>
    <property type="match status" value="1"/>
</dbReference>